<keyword evidence="1" id="KW-0808">Transferase</keyword>
<reference evidence="2" key="2">
    <citation type="journal article" date="2023" name="IMA Fungus">
        <title>Comparative genomic study of the Penicillium genus elucidates a diverse pangenome and 15 lateral gene transfer events.</title>
        <authorList>
            <person name="Petersen C."/>
            <person name="Sorensen T."/>
            <person name="Nielsen M.R."/>
            <person name="Sondergaard T.E."/>
            <person name="Sorensen J.L."/>
            <person name="Fitzpatrick D.A."/>
            <person name="Frisvad J.C."/>
            <person name="Nielsen K.L."/>
        </authorList>
    </citation>
    <scope>NUCLEOTIDE SEQUENCE</scope>
    <source>
        <strain evidence="2">IBT 21917</strain>
    </source>
</reference>
<proteinExistence type="predicted"/>
<reference evidence="2" key="1">
    <citation type="submission" date="2022-11" db="EMBL/GenBank/DDBJ databases">
        <authorList>
            <person name="Petersen C."/>
        </authorList>
    </citation>
    <scope>NUCLEOTIDE SEQUENCE</scope>
    <source>
        <strain evidence="2">IBT 21917</strain>
    </source>
</reference>
<dbReference type="Gene3D" id="3.30.559.10">
    <property type="entry name" value="Chloramphenicol acetyltransferase-like domain"/>
    <property type="match status" value="1"/>
</dbReference>
<dbReference type="GO" id="GO:0044550">
    <property type="term" value="P:secondary metabolite biosynthetic process"/>
    <property type="evidence" value="ECO:0007669"/>
    <property type="project" value="TreeGrafter"/>
</dbReference>
<dbReference type="InterPro" id="IPR023213">
    <property type="entry name" value="CAT-like_dom_sf"/>
</dbReference>
<organism evidence="2 3">
    <name type="scientific">Penicillium capsulatum</name>
    <dbReference type="NCBI Taxonomy" id="69766"/>
    <lineage>
        <taxon>Eukaryota</taxon>
        <taxon>Fungi</taxon>
        <taxon>Dikarya</taxon>
        <taxon>Ascomycota</taxon>
        <taxon>Pezizomycotina</taxon>
        <taxon>Eurotiomycetes</taxon>
        <taxon>Eurotiomycetidae</taxon>
        <taxon>Eurotiales</taxon>
        <taxon>Aspergillaceae</taxon>
        <taxon>Penicillium</taxon>
    </lineage>
</organism>
<dbReference type="InterPro" id="IPR050317">
    <property type="entry name" value="Plant_Fungal_Acyltransferase"/>
</dbReference>
<dbReference type="Proteomes" id="UP001146351">
    <property type="component" value="Unassembled WGS sequence"/>
</dbReference>
<dbReference type="EMBL" id="JAPQKO010000001">
    <property type="protein sequence ID" value="KAJ5183705.1"/>
    <property type="molecule type" value="Genomic_DNA"/>
</dbReference>
<gene>
    <name evidence="2" type="ORF">N7492_001321</name>
</gene>
<evidence type="ECO:0000313" key="2">
    <source>
        <dbReference type="EMBL" id="KAJ5183705.1"/>
    </source>
</evidence>
<accession>A0A9W9IVD1</accession>
<evidence type="ECO:0000313" key="3">
    <source>
        <dbReference type="Proteomes" id="UP001146351"/>
    </source>
</evidence>
<dbReference type="PANTHER" id="PTHR31642">
    <property type="entry name" value="TRICHOTHECENE 3-O-ACETYLTRANSFERASE"/>
    <property type="match status" value="1"/>
</dbReference>
<keyword evidence="3" id="KW-1185">Reference proteome</keyword>
<dbReference type="OrthoDB" id="1862401at2759"/>
<name>A0A9W9IVD1_9EURO</name>
<comment type="caution">
    <text evidence="2">The sequence shown here is derived from an EMBL/GenBank/DDBJ whole genome shotgun (WGS) entry which is preliminary data.</text>
</comment>
<dbReference type="GO" id="GO:0016747">
    <property type="term" value="F:acyltransferase activity, transferring groups other than amino-acyl groups"/>
    <property type="evidence" value="ECO:0007669"/>
    <property type="project" value="TreeGrafter"/>
</dbReference>
<dbReference type="PANTHER" id="PTHR31642:SF310">
    <property type="entry name" value="FATTY ALCOHOL:CAFFEOYL-COA ACYLTRANSFERASE"/>
    <property type="match status" value="1"/>
</dbReference>
<protein>
    <submittedName>
        <fullName evidence="2">Uncharacterized protein</fullName>
    </submittedName>
</protein>
<dbReference type="AlphaFoldDB" id="A0A9W9IVD1"/>
<sequence length="400" mass="44383">MEDAKILEDVVGTLQGIRGMSPASEWFYQICAVSAALAQKLCAPRAVALGPYNPDSDTLHISTNAEENSALRREHFLNDCDMDSIDVDHLFGAYDICDDWANGVVGFVPVKNDLLSEPARKSLQALSQQLRETSSMSVEDLLLQHPKYSRVPPSLPDNSHPCTSKLFAVSMHRINILKELTRKNTLKAPSTNTILCALIWTTVTRVRVLQNPSLRDASSRLVTAVNGRPSVGKLPSTAESPFLGNAVFYAMSRYPAEALLTASDEAPVQSFAEACEVISESQSPSTINLRHLAEVYDLADRTRGYQSLFPGWDLFQSRDLKITNWADLDRYGIDVGDILGKPCSVRLPVMEVEGVALILSRQRGVSQEVFEVVMMLRKDHMDALENDHMWQTLCQMGQKD</sequence>
<evidence type="ECO:0000256" key="1">
    <source>
        <dbReference type="ARBA" id="ARBA00022679"/>
    </source>
</evidence>